<protein>
    <submittedName>
        <fullName evidence="2">Uncharacterized protein</fullName>
    </submittedName>
</protein>
<sequence length="137" mass="15745">MKNTLLFSSLLTFNSLITFDSYAQVLPPEQTAHYQLVCQGALNAHGLRLFDALANSEFLDWTLIKTAQQTSRVNYTRTVDTLNERTVHCDAVIQYQYDHKNVVIKTMYVVDQDRDSVHSELAELDESVRDFLVQLMV</sequence>
<evidence type="ECO:0000313" key="2">
    <source>
        <dbReference type="EMBL" id="MCW8348517.1"/>
    </source>
</evidence>
<evidence type="ECO:0000256" key="1">
    <source>
        <dbReference type="SAM" id="SignalP"/>
    </source>
</evidence>
<keyword evidence="1" id="KW-0732">Signal</keyword>
<dbReference type="RefSeq" id="WP_265677039.1">
    <property type="nucleotide sequence ID" value="NZ_JAKRRY010000040.1"/>
</dbReference>
<name>A0A9X3HZ61_9VIBR</name>
<evidence type="ECO:0000313" key="3">
    <source>
        <dbReference type="Proteomes" id="UP001155587"/>
    </source>
</evidence>
<dbReference type="Proteomes" id="UP001155587">
    <property type="component" value="Unassembled WGS sequence"/>
</dbReference>
<dbReference type="AlphaFoldDB" id="A0A9X3HZ61"/>
<reference evidence="2" key="1">
    <citation type="submission" date="2022-02" db="EMBL/GenBank/DDBJ databases">
        <title>Vibrio sp. nov, a new bacterium isolated from seawater.</title>
        <authorList>
            <person name="Yuan Y."/>
        </authorList>
    </citation>
    <scope>NUCLEOTIDE SEQUENCE</scope>
    <source>
        <strain evidence="2">ZSDZ65</strain>
    </source>
</reference>
<gene>
    <name evidence="2" type="ORF">MD535_21255</name>
</gene>
<dbReference type="EMBL" id="JAKRRY010000040">
    <property type="protein sequence ID" value="MCW8348517.1"/>
    <property type="molecule type" value="Genomic_DNA"/>
</dbReference>
<keyword evidence="3" id="KW-1185">Reference proteome</keyword>
<feature type="chain" id="PRO_5040897452" evidence="1">
    <location>
        <begin position="24"/>
        <end position="137"/>
    </location>
</feature>
<organism evidence="2 3">
    <name type="scientific">Vibrio qingdaonensis</name>
    <dbReference type="NCBI Taxonomy" id="2829491"/>
    <lineage>
        <taxon>Bacteria</taxon>
        <taxon>Pseudomonadati</taxon>
        <taxon>Pseudomonadota</taxon>
        <taxon>Gammaproteobacteria</taxon>
        <taxon>Vibrionales</taxon>
        <taxon>Vibrionaceae</taxon>
        <taxon>Vibrio</taxon>
    </lineage>
</organism>
<accession>A0A9X3HZ61</accession>
<comment type="caution">
    <text evidence="2">The sequence shown here is derived from an EMBL/GenBank/DDBJ whole genome shotgun (WGS) entry which is preliminary data.</text>
</comment>
<proteinExistence type="predicted"/>
<feature type="signal peptide" evidence="1">
    <location>
        <begin position="1"/>
        <end position="23"/>
    </location>
</feature>